<protein>
    <submittedName>
        <fullName evidence="1">Uncharacterized protein</fullName>
    </submittedName>
</protein>
<organism evidence="1 2">
    <name type="scientific">Enterobacter phage SDFMU_EhYP</name>
    <dbReference type="NCBI Taxonomy" id="3076128"/>
    <lineage>
        <taxon>Viruses</taxon>
        <taxon>Duplodnaviria</taxon>
        <taxon>Heunggongvirae</taxon>
        <taxon>Uroviricota</taxon>
        <taxon>Caudoviricetes</taxon>
        <taxon>Autographivirales</taxon>
        <taxon>Autoscriptoviridae</taxon>
        <taxon>Slopekvirinae</taxon>
        <taxon>Koutsourovirus</taxon>
        <taxon>Koutsourovirus EhYP</taxon>
    </lineage>
</organism>
<evidence type="ECO:0000313" key="2">
    <source>
        <dbReference type="Proteomes" id="UP001305490"/>
    </source>
</evidence>
<evidence type="ECO:0000313" key="1">
    <source>
        <dbReference type="EMBL" id="WNO29991.1"/>
    </source>
</evidence>
<proteinExistence type="predicted"/>
<sequence>MSGELKSIDLSFMSREQLERLVMVQLRIIEEQEELLTALGAVEEEQDA</sequence>
<reference evidence="1 2" key="1">
    <citation type="submission" date="2023-04" db="EMBL/GenBank/DDBJ databases">
        <authorList>
            <person name="Zhang K."/>
        </authorList>
    </citation>
    <scope>NUCLEOTIDE SEQUENCE [LARGE SCALE GENOMIC DNA]</scope>
</reference>
<dbReference type="EMBL" id="OQ884031">
    <property type="protein sequence ID" value="WNO29991.1"/>
    <property type="molecule type" value="Genomic_DNA"/>
</dbReference>
<dbReference type="Proteomes" id="UP001305490">
    <property type="component" value="Segment"/>
</dbReference>
<keyword evidence="2" id="KW-1185">Reference proteome</keyword>
<accession>A0AA96KS34</accession>
<name>A0AA96KS34_9CAUD</name>